<evidence type="ECO:0000313" key="4">
    <source>
        <dbReference type="Proteomes" id="UP000559027"/>
    </source>
</evidence>
<feature type="compositionally biased region" description="Basic and acidic residues" evidence="2">
    <location>
        <begin position="169"/>
        <end position="183"/>
    </location>
</feature>
<dbReference type="OrthoDB" id="3216420at2759"/>
<feature type="compositionally biased region" description="Low complexity" evidence="2">
    <location>
        <begin position="139"/>
        <end position="158"/>
    </location>
</feature>
<dbReference type="GO" id="GO:0051315">
    <property type="term" value="P:attachment of mitotic spindle microtubules to kinetochore"/>
    <property type="evidence" value="ECO:0007669"/>
    <property type="project" value="TreeGrafter"/>
</dbReference>
<feature type="compositionally biased region" description="Acidic residues" evidence="2">
    <location>
        <begin position="69"/>
        <end position="91"/>
    </location>
</feature>
<evidence type="ECO:0000256" key="1">
    <source>
        <dbReference type="SAM" id="Coils"/>
    </source>
</evidence>
<feature type="region of interest" description="Disordered" evidence="2">
    <location>
        <begin position="220"/>
        <end position="245"/>
    </location>
</feature>
<dbReference type="GO" id="GO:0033551">
    <property type="term" value="C:monopolin complex"/>
    <property type="evidence" value="ECO:0007669"/>
    <property type="project" value="InterPro"/>
</dbReference>
<evidence type="ECO:0008006" key="5">
    <source>
        <dbReference type="Google" id="ProtNLM"/>
    </source>
</evidence>
<dbReference type="CDD" id="cd23787">
    <property type="entry name" value="RWD_CSM1"/>
    <property type="match status" value="1"/>
</dbReference>
<dbReference type="GO" id="GO:0045144">
    <property type="term" value="P:meiotic sister chromatid segregation"/>
    <property type="evidence" value="ECO:0007669"/>
    <property type="project" value="TreeGrafter"/>
</dbReference>
<protein>
    <recommendedName>
        <fullName evidence="5">Monopolin complex subunit Csm1/Pcs1 C-terminal domain-containing protein</fullName>
    </recommendedName>
</protein>
<dbReference type="GO" id="GO:1990644">
    <property type="term" value="F:microtubule site clamp"/>
    <property type="evidence" value="ECO:0007669"/>
    <property type="project" value="TreeGrafter"/>
</dbReference>
<feature type="compositionally biased region" description="Basic residues" evidence="2">
    <location>
        <begin position="124"/>
        <end position="138"/>
    </location>
</feature>
<comment type="caution">
    <text evidence="3">The sequence shown here is derived from an EMBL/GenBank/DDBJ whole genome shotgun (WGS) entry which is preliminary data.</text>
</comment>
<evidence type="ECO:0000313" key="3">
    <source>
        <dbReference type="EMBL" id="KAF5358061.1"/>
    </source>
</evidence>
<dbReference type="PANTHER" id="PTHR28006">
    <property type="entry name" value="MONOPOLIN COMPLEX SUBUNIT CSM1"/>
    <property type="match status" value="1"/>
</dbReference>
<dbReference type="InterPro" id="IPR040349">
    <property type="entry name" value="Csm1/Pcs1"/>
</dbReference>
<organism evidence="3 4">
    <name type="scientific">Leucocoprinus leucothites</name>
    <dbReference type="NCBI Taxonomy" id="201217"/>
    <lineage>
        <taxon>Eukaryota</taxon>
        <taxon>Fungi</taxon>
        <taxon>Dikarya</taxon>
        <taxon>Basidiomycota</taxon>
        <taxon>Agaricomycotina</taxon>
        <taxon>Agaricomycetes</taxon>
        <taxon>Agaricomycetidae</taxon>
        <taxon>Agaricales</taxon>
        <taxon>Agaricineae</taxon>
        <taxon>Agaricaceae</taxon>
        <taxon>Leucocoprinus</taxon>
    </lineage>
</organism>
<evidence type="ECO:0000256" key="2">
    <source>
        <dbReference type="SAM" id="MobiDB-lite"/>
    </source>
</evidence>
<dbReference type="AlphaFoldDB" id="A0A8H5G467"/>
<dbReference type="EMBL" id="JAACJO010000005">
    <property type="protein sequence ID" value="KAF5358061.1"/>
    <property type="molecule type" value="Genomic_DNA"/>
</dbReference>
<keyword evidence="4" id="KW-1185">Reference proteome</keyword>
<proteinExistence type="predicted"/>
<feature type="coiled-coil region" evidence="1">
    <location>
        <begin position="327"/>
        <end position="378"/>
    </location>
</feature>
<gene>
    <name evidence="3" type="ORF">D9756_001359</name>
</gene>
<sequence length="546" mass="60899">MSDDSVELGGFGPTTPAHPSIKPRPKPRTTAKPLIKQRANGAEKEPGPSKRTAANAPGRQTKRKKVEEEVVVESQDEVEEADGGEVQEAEMEETRAVAEDVVASSEDEMRVEVEKHLNGNNARTRGRVNGRTQQRQRTKPPSSSKLPPKSSKQVMEVQGSEEEENAGEEVIHIDVPPPRETRTGKAAVGRSRNQAKRKKESPMDEVLEGQDEIVALIDKIGGPAPTSSRKSGTTGAPASNVKDAETARLKEKISRLESENKALSDQLEELFRIRETEAEALLRRTDEQYQTRVRALEDLNHVLTDELSKKQPLVGLGRSTVFNLIPREVADAEKQTLEKEITKLKGEADDAAKTLSDKDQEIGQLKQLEKELRFELKAEIDRANSLAKQAPRHPHPTPRSGMVAEDPKHREAISLYEDLTNIIVLNIRSTPSSTGRKDEWQFTCCYTHTNESDSVNPATRSLSFTLRSYELLDDGGQHNDWIQYLPMSLEKEADAFRDKLGFLNSPFQFERNQLALFLRTLYTTVEDIVKADDESDDGERVSEGAT</sequence>
<dbReference type="GO" id="GO:0072686">
    <property type="term" value="C:mitotic spindle"/>
    <property type="evidence" value="ECO:0007669"/>
    <property type="project" value="TreeGrafter"/>
</dbReference>
<accession>A0A8H5G467</accession>
<dbReference type="GO" id="GO:0034506">
    <property type="term" value="C:chromosome, centromeric core domain"/>
    <property type="evidence" value="ECO:0007669"/>
    <property type="project" value="TreeGrafter"/>
</dbReference>
<name>A0A8H5G467_9AGAR</name>
<dbReference type="GO" id="GO:0005730">
    <property type="term" value="C:nucleolus"/>
    <property type="evidence" value="ECO:0007669"/>
    <property type="project" value="TreeGrafter"/>
</dbReference>
<dbReference type="Proteomes" id="UP000559027">
    <property type="component" value="Unassembled WGS sequence"/>
</dbReference>
<keyword evidence="1" id="KW-0175">Coiled coil</keyword>
<feature type="coiled-coil region" evidence="1">
    <location>
        <begin position="246"/>
        <end position="273"/>
    </location>
</feature>
<dbReference type="PANTHER" id="PTHR28006:SF1">
    <property type="entry name" value="MONOPOLIN COMPLEX SUBUNIT CSM1"/>
    <property type="match status" value="1"/>
</dbReference>
<feature type="compositionally biased region" description="Polar residues" evidence="2">
    <location>
        <begin position="225"/>
        <end position="237"/>
    </location>
</feature>
<reference evidence="3 4" key="1">
    <citation type="journal article" date="2020" name="ISME J.">
        <title>Uncovering the hidden diversity of litter-decomposition mechanisms in mushroom-forming fungi.</title>
        <authorList>
            <person name="Floudas D."/>
            <person name="Bentzer J."/>
            <person name="Ahren D."/>
            <person name="Johansson T."/>
            <person name="Persson P."/>
            <person name="Tunlid A."/>
        </authorList>
    </citation>
    <scope>NUCLEOTIDE SEQUENCE [LARGE SCALE GENOMIC DNA]</scope>
    <source>
        <strain evidence="3 4">CBS 146.42</strain>
    </source>
</reference>
<feature type="region of interest" description="Disordered" evidence="2">
    <location>
        <begin position="1"/>
        <end position="207"/>
    </location>
</feature>
<feature type="compositionally biased region" description="Basic and acidic residues" evidence="2">
    <location>
        <begin position="107"/>
        <end position="117"/>
    </location>
</feature>